<organism evidence="6 7">
    <name type="scientific">Pseudonocardia acidicola</name>
    <dbReference type="NCBI Taxonomy" id="2724939"/>
    <lineage>
        <taxon>Bacteria</taxon>
        <taxon>Bacillati</taxon>
        <taxon>Actinomycetota</taxon>
        <taxon>Actinomycetes</taxon>
        <taxon>Pseudonocardiales</taxon>
        <taxon>Pseudonocardiaceae</taxon>
        <taxon>Pseudonocardia</taxon>
    </lineage>
</organism>
<dbReference type="Proteomes" id="UP000820669">
    <property type="component" value="Unassembled WGS sequence"/>
</dbReference>
<keyword evidence="2" id="KW-0238">DNA-binding</keyword>
<reference evidence="6 7" key="1">
    <citation type="submission" date="2020-04" db="EMBL/GenBank/DDBJ databases">
        <authorList>
            <person name="Klaysubun C."/>
            <person name="Duangmal K."/>
            <person name="Lipun K."/>
        </authorList>
    </citation>
    <scope>NUCLEOTIDE SEQUENCE [LARGE SCALE GENOMIC DNA]</scope>
    <source>
        <strain evidence="6 7">K10HN5</strain>
    </source>
</reference>
<dbReference type="CDD" id="cd06170">
    <property type="entry name" value="LuxR_C_like"/>
    <property type="match status" value="1"/>
</dbReference>
<feature type="modified residue" description="4-aspartylphosphate" evidence="3">
    <location>
        <position position="59"/>
    </location>
</feature>
<dbReference type="Pfam" id="PF00072">
    <property type="entry name" value="Response_reg"/>
    <property type="match status" value="1"/>
</dbReference>
<evidence type="ECO:0000256" key="1">
    <source>
        <dbReference type="ARBA" id="ARBA00022553"/>
    </source>
</evidence>
<dbReference type="InterPro" id="IPR039420">
    <property type="entry name" value="WalR-like"/>
</dbReference>
<sequence>MAPGPLRIVLVDDHEMVLQGLKAMLAPFRGRVRVVGEAIGADDAVGVVAGLTPDIVLCDVRMQGASGLDLCRSLRERDPGVKVVLLSVYDDEQYLFQALRAGASGYLLKRIGGEELVRQLELAHTGVTVIDTALAGRAVDTAARLQSDEFWPGARHGLTHRESEVLSLMVTGLSNRGIATRLVVSDETVKSHLRSIYRKLAVKDRTGAVATALREGIFQ</sequence>
<dbReference type="SUPFAM" id="SSF52172">
    <property type="entry name" value="CheY-like"/>
    <property type="match status" value="1"/>
</dbReference>
<gene>
    <name evidence="6" type="ORF">HF526_06830</name>
</gene>
<dbReference type="SUPFAM" id="SSF46894">
    <property type="entry name" value="C-terminal effector domain of the bipartite response regulators"/>
    <property type="match status" value="1"/>
</dbReference>
<evidence type="ECO:0000313" key="7">
    <source>
        <dbReference type="Proteomes" id="UP000820669"/>
    </source>
</evidence>
<accession>A0ABX1SA31</accession>
<evidence type="ECO:0000313" key="6">
    <source>
        <dbReference type="EMBL" id="NMH97033.1"/>
    </source>
</evidence>
<dbReference type="InterPro" id="IPR011006">
    <property type="entry name" value="CheY-like_superfamily"/>
</dbReference>
<dbReference type="InterPro" id="IPR000792">
    <property type="entry name" value="Tscrpt_reg_LuxR_C"/>
</dbReference>
<feature type="domain" description="HTH luxR-type" evidence="4">
    <location>
        <begin position="151"/>
        <end position="216"/>
    </location>
</feature>
<evidence type="ECO:0000259" key="5">
    <source>
        <dbReference type="PROSITE" id="PS50110"/>
    </source>
</evidence>
<keyword evidence="1 3" id="KW-0597">Phosphoprotein</keyword>
<evidence type="ECO:0000259" key="4">
    <source>
        <dbReference type="PROSITE" id="PS50043"/>
    </source>
</evidence>
<dbReference type="PROSITE" id="PS50110">
    <property type="entry name" value="RESPONSE_REGULATORY"/>
    <property type="match status" value="1"/>
</dbReference>
<dbReference type="CDD" id="cd17535">
    <property type="entry name" value="REC_NarL-like"/>
    <property type="match status" value="1"/>
</dbReference>
<protein>
    <submittedName>
        <fullName evidence="6">Response regulator transcription factor</fullName>
    </submittedName>
</protein>
<dbReference type="Pfam" id="PF00196">
    <property type="entry name" value="GerE"/>
    <property type="match status" value="1"/>
</dbReference>
<proteinExistence type="predicted"/>
<dbReference type="EMBL" id="JAAXLA010000008">
    <property type="protein sequence ID" value="NMH97033.1"/>
    <property type="molecule type" value="Genomic_DNA"/>
</dbReference>
<dbReference type="PRINTS" id="PR00038">
    <property type="entry name" value="HTHLUXR"/>
</dbReference>
<comment type="caution">
    <text evidence="6">The sequence shown here is derived from an EMBL/GenBank/DDBJ whole genome shotgun (WGS) entry which is preliminary data.</text>
</comment>
<dbReference type="InterPro" id="IPR016032">
    <property type="entry name" value="Sig_transdc_resp-reg_C-effctor"/>
</dbReference>
<feature type="domain" description="Response regulatory" evidence="5">
    <location>
        <begin position="7"/>
        <end position="124"/>
    </location>
</feature>
<dbReference type="PROSITE" id="PS00622">
    <property type="entry name" value="HTH_LUXR_1"/>
    <property type="match status" value="1"/>
</dbReference>
<evidence type="ECO:0000256" key="2">
    <source>
        <dbReference type="ARBA" id="ARBA00023125"/>
    </source>
</evidence>
<dbReference type="InterPro" id="IPR058245">
    <property type="entry name" value="NreC/VraR/RcsB-like_REC"/>
</dbReference>
<dbReference type="Gene3D" id="3.40.50.2300">
    <property type="match status" value="1"/>
</dbReference>
<dbReference type="PROSITE" id="PS50043">
    <property type="entry name" value="HTH_LUXR_2"/>
    <property type="match status" value="1"/>
</dbReference>
<keyword evidence="7" id="KW-1185">Reference proteome</keyword>
<dbReference type="PANTHER" id="PTHR43214">
    <property type="entry name" value="TWO-COMPONENT RESPONSE REGULATOR"/>
    <property type="match status" value="1"/>
</dbReference>
<dbReference type="SMART" id="SM00421">
    <property type="entry name" value="HTH_LUXR"/>
    <property type="match status" value="1"/>
</dbReference>
<evidence type="ECO:0000256" key="3">
    <source>
        <dbReference type="PROSITE-ProRule" id="PRU00169"/>
    </source>
</evidence>
<name>A0ABX1SA31_9PSEU</name>
<dbReference type="SMART" id="SM00448">
    <property type="entry name" value="REC"/>
    <property type="match status" value="1"/>
</dbReference>
<dbReference type="InterPro" id="IPR001789">
    <property type="entry name" value="Sig_transdc_resp-reg_receiver"/>
</dbReference>